<dbReference type="InterPro" id="IPR006626">
    <property type="entry name" value="PbH1"/>
</dbReference>
<dbReference type="EMBL" id="QOVM01000004">
    <property type="protein sequence ID" value="RXG21947.1"/>
    <property type="molecule type" value="Genomic_DNA"/>
</dbReference>
<comment type="caution">
    <text evidence="1">The sequence shown here is derived from an EMBL/GenBank/DDBJ whole genome shotgun (WGS) entry which is preliminary data.</text>
</comment>
<dbReference type="SUPFAM" id="SSF51126">
    <property type="entry name" value="Pectin lyase-like"/>
    <property type="match status" value="2"/>
</dbReference>
<dbReference type="RefSeq" id="WP_128757857.1">
    <property type="nucleotide sequence ID" value="NZ_QOVM01000004.1"/>
</dbReference>
<dbReference type="SMART" id="SM00710">
    <property type="entry name" value="PbH1"/>
    <property type="match status" value="6"/>
</dbReference>
<reference evidence="1 2" key="1">
    <citation type="submission" date="2018-07" db="EMBL/GenBank/DDBJ databases">
        <title>Leeuwenhoekiella genomics.</title>
        <authorList>
            <person name="Tahon G."/>
            <person name="Willems A."/>
        </authorList>
    </citation>
    <scope>NUCLEOTIDE SEQUENCE [LARGE SCALE GENOMIC DNA]</scope>
    <source>
        <strain evidence="1 2">LMG 22550</strain>
    </source>
</reference>
<accession>A0A4Q0P5N9</accession>
<organism evidence="1 2">
    <name type="scientific">Leeuwenhoekiella aequorea</name>
    <dbReference type="NCBI Taxonomy" id="283736"/>
    <lineage>
        <taxon>Bacteria</taxon>
        <taxon>Pseudomonadati</taxon>
        <taxon>Bacteroidota</taxon>
        <taxon>Flavobacteriia</taxon>
        <taxon>Flavobacteriales</taxon>
        <taxon>Flavobacteriaceae</taxon>
        <taxon>Leeuwenhoekiella</taxon>
    </lineage>
</organism>
<dbReference type="AlphaFoldDB" id="A0A4Q0P5N9"/>
<evidence type="ECO:0000313" key="1">
    <source>
        <dbReference type="EMBL" id="RXG21947.1"/>
    </source>
</evidence>
<dbReference type="Proteomes" id="UP000289238">
    <property type="component" value="Unassembled WGS sequence"/>
</dbReference>
<dbReference type="InterPro" id="IPR012334">
    <property type="entry name" value="Pectin_lyas_fold"/>
</dbReference>
<dbReference type="InterPro" id="IPR011050">
    <property type="entry name" value="Pectin_lyase_fold/virulence"/>
</dbReference>
<protein>
    <submittedName>
        <fullName evidence="1">Poly(Beta-D-mannuronate) lyase</fullName>
    </submittedName>
</protein>
<sequence>MNRLIYYIVTLILTIGYSADSLAFQSEELVSSIEEFNAAVDNAEPGSVIVMKDGKWKDVALKFTGEGTSKSPITLKAQTKGGVTIEGESYLELGGNFLIVEDLFFTNGYTPTNTVIQFKSGRRIANNSTIKNCVIENFTQPDRDTDDHWVEFWGRNNALDHCYIAGKSNTGPTVRVYLKGNEHINNRHQIVNNYFGPRPRKGGPHGETLQIGDSYTSMTPSYTNISHNLFGRCNGEVEIISSKSNFNTFSNNVFFESEGSLVLRHGNYATIDANLFIGNDNSSNIGGIRVINTGHWITNNYFYKLTGEEFRAPLAVMNGIPKSPLNRYNQVTDVVVAYNTWIDCGIPWNFGVGSNVDQSEVLPASEIRSARAERMLVANNVIYSDRESAITRRYDSIDGVTFKNNTIGGAVVNDINDTGVLSNAITIEKKGDMLFIPKEKLDEVHMGFDFETIKTDLFGASRENQPRAGAVVIAPEKGRKLVDFSKYGPNWFEPKEENKNIPAITVSTAKALIDAIEKGESGAEILLEKGEYIFTKPLDITKNITLKAKSVKQKVKMSFNTEDAAFKMHPNGRLALENISLNGTNKQDAIRTLEKQMSSAYNIFITNSQFENFKSILQTSKSSFADTIQIKNSKFINFQNGIQLANETDDTGEYNAEFLIVANSNFENFQNSVIDYYRGGYDESTIGGNMILSGNTFSLSGLADETKILIKNRGIVHVTVSDNTFKNNSVDLIAVLWGEKGQKPENNKITNSGEFKIVENLELKLMY</sequence>
<name>A0A4Q0P5N9_9FLAO</name>
<dbReference type="Pfam" id="PF14592">
    <property type="entry name" value="Chondroitinas_B"/>
    <property type="match status" value="1"/>
</dbReference>
<dbReference type="InterPro" id="IPR039513">
    <property type="entry name" value="PL-6"/>
</dbReference>
<dbReference type="GO" id="GO:0016829">
    <property type="term" value="F:lyase activity"/>
    <property type="evidence" value="ECO:0007669"/>
    <property type="project" value="UniProtKB-KW"/>
</dbReference>
<proteinExistence type="predicted"/>
<gene>
    <name evidence="1" type="ORF">DSM00_2011</name>
</gene>
<keyword evidence="1" id="KW-0456">Lyase</keyword>
<dbReference type="Gene3D" id="2.160.20.10">
    <property type="entry name" value="Single-stranded right-handed beta-helix, Pectin lyase-like"/>
    <property type="match status" value="2"/>
</dbReference>
<dbReference type="OrthoDB" id="6475864at2"/>
<evidence type="ECO:0000313" key="2">
    <source>
        <dbReference type="Proteomes" id="UP000289238"/>
    </source>
</evidence>
<keyword evidence="2" id="KW-1185">Reference proteome</keyword>
<dbReference type="CDD" id="cd14251">
    <property type="entry name" value="PL-6"/>
    <property type="match status" value="1"/>
</dbReference>